<dbReference type="InterPro" id="IPR007253">
    <property type="entry name" value="Cell_wall-bd_2"/>
</dbReference>
<dbReference type="Pfam" id="PF07676">
    <property type="entry name" value="PD40"/>
    <property type="match status" value="1"/>
</dbReference>
<gene>
    <name evidence="3" type="ORF">Daura_02030</name>
</gene>
<accession>A0A9Q9IJ41</accession>
<evidence type="ECO:0000256" key="2">
    <source>
        <dbReference type="SAM" id="SignalP"/>
    </source>
</evidence>
<dbReference type="Pfam" id="PF04122">
    <property type="entry name" value="CW_binding_2"/>
    <property type="match status" value="3"/>
</dbReference>
<name>A0A9Q9IJ41_9ACTN</name>
<sequence>MKRPRHIRRYAIGAVTAGIVAATAVGAEATHGGAVGKITYNVGTSIMIANPDGTGGKTIAEGTSGKWSPDGSRLAFVAPGGGIKSVRQDGGRQVTITTNPVDRDPVWNPTGDAVYFSRDGKLFIASSDGSRYEKPINENPDPATIQDTMPSVSMTRDGGGDDYDILFFVRRQNGGAPAIYRFTPVQQTPSLLIANATLPDVDPNFTKFAYVVPSSTPGAGDAELWTANLDGSGKQKIVTLPAPEVGSIAWSPDGLNILVAPAMQSVTPVMVRTVNVAAKTIAPLVEGHGVVAAQAVQTNIVQRVWGDDGILTAIATAKRNFGDGQAGAVVLSRSDTYLDALVGSALAINKGGPLLITAPGSTVEPRVVGEIQRVLGASGDIYLLGGVLALPQGIEDQLKGLGYTVHRIWGANHYATAVAINKEITTDPTAVIVTTGANYYDALAAGAAAGANPGTVVVLSDGGTMPAVSAEYMNSIGPGPTVVTAGGPGDAALRKAAATGQLPAWGNFTYTSLVGANEKDTAVALARQFFVAPRNVAISTNRGWQDALTGGAMIGGTDGPLLLTDPDALYGPVANYLSDASGSIYYGVVLGGKLALPATIEAPIGNAIGVTGSYAVTGSASPMANLVPDGEPLKQR</sequence>
<dbReference type="InterPro" id="IPR051922">
    <property type="entry name" value="Bact_Sporulation_Assoc"/>
</dbReference>
<feature type="chain" id="PRO_5040381218" evidence="2">
    <location>
        <begin position="27"/>
        <end position="636"/>
    </location>
</feature>
<keyword evidence="4" id="KW-1185">Reference proteome</keyword>
<dbReference type="PANTHER" id="PTHR30032:SF8">
    <property type="entry name" value="GERMINATION-SPECIFIC N-ACETYLMURAMOYL-L-ALANINE AMIDASE"/>
    <property type="match status" value="1"/>
</dbReference>
<dbReference type="Gene3D" id="2.120.10.30">
    <property type="entry name" value="TolB, C-terminal domain"/>
    <property type="match status" value="2"/>
</dbReference>
<proteinExistence type="predicted"/>
<organism evidence="3 4">
    <name type="scientific">Dactylosporangium aurantiacum</name>
    <dbReference type="NCBI Taxonomy" id="35754"/>
    <lineage>
        <taxon>Bacteria</taxon>
        <taxon>Bacillati</taxon>
        <taxon>Actinomycetota</taxon>
        <taxon>Actinomycetes</taxon>
        <taxon>Micromonosporales</taxon>
        <taxon>Micromonosporaceae</taxon>
        <taxon>Dactylosporangium</taxon>
    </lineage>
</organism>
<dbReference type="KEGG" id="daur:Daura_02030"/>
<evidence type="ECO:0000313" key="3">
    <source>
        <dbReference type="EMBL" id="UWZ55085.1"/>
    </source>
</evidence>
<dbReference type="OrthoDB" id="262125at2"/>
<dbReference type="InterPro" id="IPR011042">
    <property type="entry name" value="6-blade_b-propeller_TolB-like"/>
</dbReference>
<dbReference type="AlphaFoldDB" id="A0A9Q9IJ41"/>
<evidence type="ECO:0000313" key="4">
    <source>
        <dbReference type="Proteomes" id="UP001058003"/>
    </source>
</evidence>
<dbReference type="InterPro" id="IPR011659">
    <property type="entry name" value="WD40"/>
</dbReference>
<dbReference type="Proteomes" id="UP001058003">
    <property type="component" value="Chromosome"/>
</dbReference>
<protein>
    <submittedName>
        <fullName evidence="3">Cell wall-binding repeat-containing protein</fullName>
    </submittedName>
</protein>
<reference evidence="3" key="1">
    <citation type="submission" date="2021-04" db="EMBL/GenBank/DDBJ databases">
        <title>Dactylosporangium aurantiacum NRRL B-8018 full assembly.</title>
        <authorList>
            <person name="Hartkoorn R.C."/>
            <person name="Beaudoing E."/>
            <person name="Hot D."/>
        </authorList>
    </citation>
    <scope>NUCLEOTIDE SEQUENCE</scope>
    <source>
        <strain evidence="3">NRRL B-8018</strain>
    </source>
</reference>
<dbReference type="SUPFAM" id="SSF82171">
    <property type="entry name" value="DPP6 N-terminal domain-like"/>
    <property type="match status" value="1"/>
</dbReference>
<dbReference type="EMBL" id="CP073767">
    <property type="protein sequence ID" value="UWZ55085.1"/>
    <property type="molecule type" value="Genomic_DNA"/>
</dbReference>
<evidence type="ECO:0000256" key="1">
    <source>
        <dbReference type="SAM" id="MobiDB-lite"/>
    </source>
</evidence>
<feature type="signal peptide" evidence="2">
    <location>
        <begin position="1"/>
        <end position="26"/>
    </location>
</feature>
<dbReference type="RefSeq" id="WP_033364512.1">
    <property type="nucleotide sequence ID" value="NZ_CP073767.1"/>
</dbReference>
<dbReference type="PANTHER" id="PTHR30032">
    <property type="entry name" value="N-ACETYLMURAMOYL-L-ALANINE AMIDASE-RELATED"/>
    <property type="match status" value="1"/>
</dbReference>
<feature type="region of interest" description="Disordered" evidence="1">
    <location>
        <begin position="131"/>
        <end position="150"/>
    </location>
</feature>
<keyword evidence="2" id="KW-0732">Signal</keyword>